<dbReference type="Proteomes" id="UP000554482">
    <property type="component" value="Unassembled WGS sequence"/>
</dbReference>
<keyword evidence="2" id="KW-1185">Reference proteome</keyword>
<proteinExistence type="predicted"/>
<dbReference type="EMBL" id="JABWDY010017426">
    <property type="protein sequence ID" value="KAF5195363.1"/>
    <property type="molecule type" value="Genomic_DNA"/>
</dbReference>
<sequence length="73" mass="8413">MDLPVDNQMILGENPNLAEDPEIDEAALQEIAEIIHAFVIFIQVHSSIERSLCPDHFLNFQIFHDDCERFCNT</sequence>
<dbReference type="AlphaFoldDB" id="A0A7J6WEI4"/>
<protein>
    <submittedName>
        <fullName evidence="1">Uncharacterized protein</fullName>
    </submittedName>
</protein>
<comment type="caution">
    <text evidence="1">The sequence shown here is derived from an EMBL/GenBank/DDBJ whole genome shotgun (WGS) entry which is preliminary data.</text>
</comment>
<name>A0A7J6WEI4_THATH</name>
<accession>A0A7J6WEI4</accession>
<evidence type="ECO:0000313" key="2">
    <source>
        <dbReference type="Proteomes" id="UP000554482"/>
    </source>
</evidence>
<gene>
    <name evidence="1" type="ORF">FRX31_015050</name>
</gene>
<evidence type="ECO:0000313" key="1">
    <source>
        <dbReference type="EMBL" id="KAF5195363.1"/>
    </source>
</evidence>
<reference evidence="1 2" key="1">
    <citation type="submission" date="2020-06" db="EMBL/GenBank/DDBJ databases">
        <title>Transcriptomic and genomic resources for Thalictrum thalictroides and T. hernandezii: Facilitating candidate gene discovery in an emerging model plant lineage.</title>
        <authorList>
            <person name="Arias T."/>
            <person name="Riano-Pachon D.M."/>
            <person name="Di Stilio V.S."/>
        </authorList>
    </citation>
    <scope>NUCLEOTIDE SEQUENCE [LARGE SCALE GENOMIC DNA]</scope>
    <source>
        <strain evidence="2">cv. WT478/WT964</strain>
        <tissue evidence="1">Leaves</tissue>
    </source>
</reference>
<organism evidence="1 2">
    <name type="scientific">Thalictrum thalictroides</name>
    <name type="common">Rue-anemone</name>
    <name type="synonym">Anemone thalictroides</name>
    <dbReference type="NCBI Taxonomy" id="46969"/>
    <lineage>
        <taxon>Eukaryota</taxon>
        <taxon>Viridiplantae</taxon>
        <taxon>Streptophyta</taxon>
        <taxon>Embryophyta</taxon>
        <taxon>Tracheophyta</taxon>
        <taxon>Spermatophyta</taxon>
        <taxon>Magnoliopsida</taxon>
        <taxon>Ranunculales</taxon>
        <taxon>Ranunculaceae</taxon>
        <taxon>Thalictroideae</taxon>
        <taxon>Thalictrum</taxon>
    </lineage>
</organism>